<accession>A0A8H9FZV5</accession>
<dbReference type="Proteomes" id="UP000614460">
    <property type="component" value="Unassembled WGS sequence"/>
</dbReference>
<evidence type="ECO:0000313" key="1">
    <source>
        <dbReference type="EMBL" id="GGE22990.1"/>
    </source>
</evidence>
<comment type="caution">
    <text evidence="1">The sequence shown here is derived from an EMBL/GenBank/DDBJ whole genome shotgun (WGS) entry which is preliminary data.</text>
</comment>
<reference evidence="1" key="2">
    <citation type="submission" date="2020-09" db="EMBL/GenBank/DDBJ databases">
        <authorList>
            <person name="Sun Q."/>
            <person name="Zhou Y."/>
        </authorList>
    </citation>
    <scope>NUCLEOTIDE SEQUENCE</scope>
    <source>
        <strain evidence="1">CGMCC 1.15966</strain>
    </source>
</reference>
<protein>
    <submittedName>
        <fullName evidence="1">Uncharacterized protein</fullName>
    </submittedName>
</protein>
<evidence type="ECO:0000313" key="2">
    <source>
        <dbReference type="Proteomes" id="UP000614460"/>
    </source>
</evidence>
<organism evidence="1 2">
    <name type="scientific">Sphingobacterium cellulitidis</name>
    <dbReference type="NCBI Taxonomy" id="1768011"/>
    <lineage>
        <taxon>Bacteria</taxon>
        <taxon>Pseudomonadati</taxon>
        <taxon>Bacteroidota</taxon>
        <taxon>Sphingobacteriia</taxon>
        <taxon>Sphingobacteriales</taxon>
        <taxon>Sphingobacteriaceae</taxon>
        <taxon>Sphingobacterium</taxon>
    </lineage>
</organism>
<reference evidence="1" key="1">
    <citation type="journal article" date="2014" name="Int. J. Syst. Evol. Microbiol.">
        <title>Complete genome sequence of Corynebacterium casei LMG S-19264T (=DSM 44701T), isolated from a smear-ripened cheese.</title>
        <authorList>
            <consortium name="US DOE Joint Genome Institute (JGI-PGF)"/>
            <person name="Walter F."/>
            <person name="Albersmeier A."/>
            <person name="Kalinowski J."/>
            <person name="Ruckert C."/>
        </authorList>
    </citation>
    <scope>NUCLEOTIDE SEQUENCE</scope>
    <source>
        <strain evidence="1">CGMCC 1.15966</strain>
    </source>
</reference>
<dbReference type="EMBL" id="BMKM01000004">
    <property type="protein sequence ID" value="GGE22990.1"/>
    <property type="molecule type" value="Genomic_DNA"/>
</dbReference>
<proteinExistence type="predicted"/>
<dbReference type="AlphaFoldDB" id="A0A8H9FZV5"/>
<name>A0A8H9FZV5_9SPHI</name>
<keyword evidence="2" id="KW-1185">Reference proteome</keyword>
<sequence length="548" mass="62146">MTLFSNCKRPIEDLPSDKGLIFGINGLDENSDSEDIITKGSHSNSDTTFNYYQKNAGAIDGLEYDLFIEEKAKRVPTKAVTTTRLANNTRFRVLLFNTDAQGNTTDFEAQGESNAASNLSLPVYRNKQYRWIAYSFNNSTEIPTLDPANPTLAIKATSTTAGTDLLYASGLIRTSDDGNAENRINITFKRMVSAIRYEIDARGAFTSIKELVMDFITSQTRGLRDGIFHVVNGSFTSTSIPPDFRLTNWDNVISDTIPTGWVKYKQFLTVPSSSPMNFVAVIRYITLTSQMINPDNPTTEIPVDRQFNTIESVTPLFYAPFNIASGKQYNIKMRLRESAVGYSGTYWARGNLTYNPNVDRNKYRIQYNNVLIKNINGGMNNFLERDYFDTRPPQQPQGNPSNWDPCQLVYPEKTWRLPTVIEATLLVGSTNYADRRRFSQPGNAGWYMHFENVAGMGEPRYPNRHLTFVAAGYRNKDRALVDFNYQSGNSNLPPFPIVYGDVGYFRTNDTSQFIVTRYRGGEWDFNLFMGVSEFNDRRAANVRCVRNN</sequence>
<gene>
    <name evidence="1" type="ORF">GCM10011516_20830</name>
</gene>